<evidence type="ECO:0000313" key="2">
    <source>
        <dbReference type="EMBL" id="KGI82619.1"/>
    </source>
</evidence>
<protein>
    <recommendedName>
        <fullName evidence="4">Type II toxin-antitoxin system HicB family antitoxin</fullName>
    </recommendedName>
</protein>
<gene>
    <name evidence="2" type="ORF">IL38_04115</name>
</gene>
<dbReference type="RefSeq" id="WP_043570157.1">
    <property type="nucleotide sequence ID" value="NZ_CP022752.1"/>
</dbReference>
<dbReference type="Proteomes" id="UP000029737">
    <property type="component" value="Unassembled WGS sequence"/>
</dbReference>
<dbReference type="EMBL" id="JPMV01000010">
    <property type="protein sequence ID" value="KGI82619.1"/>
    <property type="molecule type" value="Genomic_DNA"/>
</dbReference>
<accession>A0ABR4X7J7</accession>
<keyword evidence="3" id="KW-1185">Reference proteome</keyword>
<organism evidence="2 3">
    <name type="scientific">Actinopolyspora erythraea</name>
    <dbReference type="NCBI Taxonomy" id="414996"/>
    <lineage>
        <taxon>Bacteria</taxon>
        <taxon>Bacillati</taxon>
        <taxon>Actinomycetota</taxon>
        <taxon>Actinomycetes</taxon>
        <taxon>Actinopolysporales</taxon>
        <taxon>Actinopolysporaceae</taxon>
        <taxon>Actinopolyspora</taxon>
    </lineage>
</organism>
<name>A0ABR4X7J7_9ACTN</name>
<evidence type="ECO:0008006" key="4">
    <source>
        <dbReference type="Google" id="ProtNLM"/>
    </source>
</evidence>
<feature type="compositionally biased region" description="Low complexity" evidence="1">
    <location>
        <begin position="60"/>
        <end position="74"/>
    </location>
</feature>
<feature type="region of interest" description="Disordered" evidence="1">
    <location>
        <begin position="54"/>
        <end position="92"/>
    </location>
</feature>
<evidence type="ECO:0000313" key="3">
    <source>
        <dbReference type="Proteomes" id="UP000029737"/>
    </source>
</evidence>
<sequence>MSQPHTQLSVFLRQGEWLLDEAAFAVGGQHYSPTQCRRAATVLDELAAALRQHADLLPSGELPTGEPTTGELPTGEPPTEPPPDDRDDEPDG</sequence>
<evidence type="ECO:0000256" key="1">
    <source>
        <dbReference type="SAM" id="MobiDB-lite"/>
    </source>
</evidence>
<proteinExistence type="predicted"/>
<reference evidence="2 3" key="1">
    <citation type="journal article" date="2014" name="PLoS ONE">
        <title>Identification and Characterization of a New Erythromycin Biosynthetic Gene Cluster in Actinopolyspora erythraea YIM90600, a Novel Erythronolide-Producing Halophilic Actinomycete Isolated from Salt Field.</title>
        <authorList>
            <person name="Chen D."/>
            <person name="Feng J."/>
            <person name="Huang L."/>
            <person name="Zhang Q."/>
            <person name="Wu J."/>
            <person name="Zhu X."/>
            <person name="Duan Y."/>
            <person name="Xu Z."/>
        </authorList>
    </citation>
    <scope>NUCLEOTIDE SEQUENCE [LARGE SCALE GENOMIC DNA]</scope>
    <source>
        <strain evidence="2 3">YIM90600</strain>
    </source>
</reference>
<comment type="caution">
    <text evidence="2">The sequence shown here is derived from an EMBL/GenBank/DDBJ whole genome shotgun (WGS) entry which is preliminary data.</text>
</comment>